<dbReference type="InterPro" id="IPR041577">
    <property type="entry name" value="RT_RNaseH_2"/>
</dbReference>
<keyword evidence="4" id="KW-0808">Transferase</keyword>
<dbReference type="SUPFAM" id="SSF56672">
    <property type="entry name" value="DNA/RNA polymerases"/>
    <property type="match status" value="1"/>
</dbReference>
<dbReference type="Gene3D" id="3.30.420.10">
    <property type="entry name" value="Ribonuclease H-like superfamily/Ribonuclease H"/>
    <property type="match status" value="1"/>
</dbReference>
<dbReference type="SUPFAM" id="SSF53098">
    <property type="entry name" value="Ribonuclease H-like"/>
    <property type="match status" value="1"/>
</dbReference>
<proteinExistence type="predicted"/>
<gene>
    <name evidence="4" type="ORF">Tci_011376</name>
</gene>
<dbReference type="GO" id="GO:0003964">
    <property type="term" value="F:RNA-directed DNA polymerase activity"/>
    <property type="evidence" value="ECO:0007669"/>
    <property type="project" value="UniProtKB-KW"/>
</dbReference>
<organism evidence="4">
    <name type="scientific">Tanacetum cinerariifolium</name>
    <name type="common">Dalmatian daisy</name>
    <name type="synonym">Chrysanthemum cinerariifolium</name>
    <dbReference type="NCBI Taxonomy" id="118510"/>
    <lineage>
        <taxon>Eukaryota</taxon>
        <taxon>Viridiplantae</taxon>
        <taxon>Streptophyta</taxon>
        <taxon>Embryophyta</taxon>
        <taxon>Tracheophyta</taxon>
        <taxon>Spermatophyta</taxon>
        <taxon>Magnoliopsida</taxon>
        <taxon>eudicotyledons</taxon>
        <taxon>Gunneridae</taxon>
        <taxon>Pentapetalae</taxon>
        <taxon>asterids</taxon>
        <taxon>campanulids</taxon>
        <taxon>Asterales</taxon>
        <taxon>Asteraceae</taxon>
        <taxon>Asteroideae</taxon>
        <taxon>Anthemideae</taxon>
        <taxon>Anthemidinae</taxon>
        <taxon>Tanacetum</taxon>
    </lineage>
</organism>
<dbReference type="Gene3D" id="3.30.70.270">
    <property type="match status" value="2"/>
</dbReference>
<evidence type="ECO:0000256" key="2">
    <source>
        <dbReference type="SAM" id="MobiDB-lite"/>
    </source>
</evidence>
<dbReference type="PANTHER" id="PTHR37984:SF5">
    <property type="entry name" value="PROTEIN NYNRIN-LIKE"/>
    <property type="match status" value="1"/>
</dbReference>
<keyword evidence="4" id="KW-0548">Nucleotidyltransferase</keyword>
<dbReference type="InterPro" id="IPR043502">
    <property type="entry name" value="DNA/RNA_pol_sf"/>
</dbReference>
<dbReference type="InterPro" id="IPR036397">
    <property type="entry name" value="RNaseH_sf"/>
</dbReference>
<evidence type="ECO:0000259" key="3">
    <source>
        <dbReference type="PROSITE" id="PS50994"/>
    </source>
</evidence>
<dbReference type="InterPro" id="IPR005162">
    <property type="entry name" value="Retrotrans_gag_dom"/>
</dbReference>
<feature type="region of interest" description="Disordered" evidence="2">
    <location>
        <begin position="20"/>
        <end position="49"/>
    </location>
</feature>
<dbReference type="InterPro" id="IPR041588">
    <property type="entry name" value="Integrase_H2C2"/>
</dbReference>
<comment type="caution">
    <text evidence="4">The sequence shown here is derived from an EMBL/GenBank/DDBJ whole genome shotgun (WGS) entry which is preliminary data.</text>
</comment>
<dbReference type="Gene3D" id="1.10.340.70">
    <property type="match status" value="1"/>
</dbReference>
<dbReference type="PROSITE" id="PS50994">
    <property type="entry name" value="INTEGRASE"/>
    <property type="match status" value="1"/>
</dbReference>
<dbReference type="PANTHER" id="PTHR37984">
    <property type="entry name" value="PROTEIN CBG26694"/>
    <property type="match status" value="1"/>
</dbReference>
<dbReference type="EMBL" id="BKCJ010001168">
    <property type="protein sequence ID" value="GEU39398.1"/>
    <property type="molecule type" value="Genomic_DNA"/>
</dbReference>
<sequence>MSSSNYSFIVPSDSDIEDAFSSTNTLDYTPASPDYFPTSPGNTSPDPSEDLSKYLLASLAISPFHDDSYMKVMQAYSATKILPSRKRARFRSSSFSSAIPQVFEIGESSHKPSLERHKEQIETVLNHLDELPLEHIEQVEEKIEGLGNGRDFYYRNDHRGYPGSPPIRYEESYGQDPMAPKRTSTSAASAMTQAAIRKLVTDSIAVALEAQVSTMSNTDNINRNTEQGETPVAKKCIYKDFMSFQPFNFKVKFDTGTLTEEALSWWNSFAQPIGIKEAYKITWFEFKKLLIKKYSPRTEIKKMEDEFYNLTVKGNDLKTYVRRFQELAVLCPTMVPNSKKLMEVFIGGLPRSIERNVTTSKPQILEDAITITQRLMDQKLVPKSKQQCPWESILAEGQERSLRCERSHRTCKLPENNLGILKKEKLYAKFSKCDFWINIVQFLGHVIDSQGIHIDPPKIKAVKNWASPSTPTEIRQFLRLAGYYQRFIKDFSKIAKSLTELTQKNKKHIWGENQESAFQLLKQKLCEALILALPEGNDNFVVYCDASHQAQTEAIKEENIKAENLRGMDKKFKVRPDGTRCIKNQSWLPYFGNLRDLIMHESHKSKYSIHPGSDKMYQDLKKLYWWPNIKAIITEYVGKCLTCSRVKAECQKPFGLLVQPKIPTWKWERIMMDFVTKLPKTSNGHDTIWVIVDRLTKLAHFIPTRETDSMETLTRLYIKEIVSRHGVPISIITDRDSHFTSRFWQSMQSDLGTQLDISTVYHPQTNGQSERTIQTLKDMFRACVIDFGKRLEKTLTIEIIHETTEKIVQIRQRLQATRDRQRSYANVRRKPLEIQVGDRVMLKLSHRRDLRLNDNLNFVEDPIEIMDREVKQLRQSHEPKEAKEEGTSKV</sequence>
<dbReference type="Pfam" id="PF17919">
    <property type="entry name" value="RT_RNaseH_2"/>
    <property type="match status" value="1"/>
</dbReference>
<accession>A0A6L2JQS3</accession>
<dbReference type="Pfam" id="PF00665">
    <property type="entry name" value="rve"/>
    <property type="match status" value="1"/>
</dbReference>
<keyword evidence="4" id="KW-0695">RNA-directed DNA polymerase</keyword>
<dbReference type="InterPro" id="IPR043128">
    <property type="entry name" value="Rev_trsase/Diguanyl_cyclase"/>
</dbReference>
<dbReference type="InterPro" id="IPR001584">
    <property type="entry name" value="Integrase_cat-core"/>
</dbReference>
<dbReference type="GO" id="GO:0015074">
    <property type="term" value="P:DNA integration"/>
    <property type="evidence" value="ECO:0007669"/>
    <property type="project" value="InterPro"/>
</dbReference>
<evidence type="ECO:0000256" key="1">
    <source>
        <dbReference type="ARBA" id="ARBA00023268"/>
    </source>
</evidence>
<name>A0A6L2JQS3_TANCI</name>
<dbReference type="FunFam" id="3.30.70.270:FF:000020">
    <property type="entry name" value="Transposon Tf2-6 polyprotein-like Protein"/>
    <property type="match status" value="1"/>
</dbReference>
<reference evidence="4" key="1">
    <citation type="journal article" date="2019" name="Sci. Rep.">
        <title>Draft genome of Tanacetum cinerariifolium, the natural source of mosquito coil.</title>
        <authorList>
            <person name="Yamashiro T."/>
            <person name="Shiraishi A."/>
            <person name="Satake H."/>
            <person name="Nakayama K."/>
        </authorList>
    </citation>
    <scope>NUCLEOTIDE SEQUENCE</scope>
</reference>
<evidence type="ECO:0000313" key="4">
    <source>
        <dbReference type="EMBL" id="GEU39398.1"/>
    </source>
</evidence>
<dbReference type="InterPro" id="IPR012337">
    <property type="entry name" value="RNaseH-like_sf"/>
</dbReference>
<dbReference type="Pfam" id="PF17921">
    <property type="entry name" value="Integrase_H2C2"/>
    <property type="match status" value="1"/>
</dbReference>
<dbReference type="InterPro" id="IPR050951">
    <property type="entry name" value="Retrovirus_Pol_polyprotein"/>
</dbReference>
<dbReference type="AlphaFoldDB" id="A0A6L2JQS3"/>
<feature type="domain" description="Integrase catalytic" evidence="3">
    <location>
        <begin position="659"/>
        <end position="839"/>
    </location>
</feature>
<dbReference type="GO" id="GO:0003676">
    <property type="term" value="F:nucleic acid binding"/>
    <property type="evidence" value="ECO:0007669"/>
    <property type="project" value="InterPro"/>
</dbReference>
<keyword evidence="1" id="KW-0511">Multifunctional enzyme</keyword>
<protein>
    <submittedName>
        <fullName evidence="4">Putative reverse transcriptase domain, ribonuclease H-like domain, aspartic peptidase domain protein</fullName>
    </submittedName>
</protein>
<dbReference type="Pfam" id="PF03732">
    <property type="entry name" value="Retrotrans_gag"/>
    <property type="match status" value="1"/>
</dbReference>